<dbReference type="EMBL" id="CADEHS020000009">
    <property type="protein sequence ID" value="CAG9945530.1"/>
    <property type="molecule type" value="Genomic_DNA"/>
</dbReference>
<reference evidence="1" key="2">
    <citation type="submission" date="2021-10" db="EMBL/GenBank/DDBJ databases">
        <authorList>
            <person name="Piombo E."/>
        </authorList>
    </citation>
    <scope>NUCLEOTIDE SEQUENCE</scope>
</reference>
<organism evidence="1 2">
    <name type="scientific">Clonostachys rosea f. rosea IK726</name>
    <dbReference type="NCBI Taxonomy" id="1349383"/>
    <lineage>
        <taxon>Eukaryota</taxon>
        <taxon>Fungi</taxon>
        <taxon>Dikarya</taxon>
        <taxon>Ascomycota</taxon>
        <taxon>Pezizomycotina</taxon>
        <taxon>Sordariomycetes</taxon>
        <taxon>Hypocreomycetidae</taxon>
        <taxon>Hypocreales</taxon>
        <taxon>Bionectriaceae</taxon>
        <taxon>Clonostachys</taxon>
    </lineage>
</organism>
<comment type="caution">
    <text evidence="1">The sequence shown here is derived from an EMBL/GenBank/DDBJ whole genome shotgun (WGS) entry which is preliminary data.</text>
</comment>
<protein>
    <submittedName>
        <fullName evidence="1">Uncharacterized protein</fullName>
    </submittedName>
</protein>
<sequence length="317" mass="36506">MPGHVRDSLKEIDENSWLIDNKLLLQRLASAQDYMWKDSNGWHFTVSDAPSPLPETKPLSPDSPLKLVYDVGDASVVFDLGDAFLKVKKRHEFRDITPEPVTLRWLADRKLSFPVPKALYYTEDNDRIYFIVSRVRGKSIDEAWREMDGEQKQQCVSRVAEICQELSAWTSDAITGVDRARVFEPWLDMFANPIDISPENLLRNCVHLQMDVSTFIFNHNDLGPTNVMVDLENGCDIAIIDWEMAGYVPSAWVRTKLAGCGAMDFCWRGVDPDDSSMREWRERVAKQLENHEFPEVLEAYTRWVNGRKNQLKMAGFM</sequence>
<keyword evidence="2" id="KW-1185">Reference proteome</keyword>
<dbReference type="Proteomes" id="UP000836387">
    <property type="component" value="Unassembled WGS sequence"/>
</dbReference>
<proteinExistence type="predicted"/>
<name>A0ACA9TX23_BIOOC</name>
<gene>
    <name evidence="1" type="ORF">CRV2_00012268</name>
</gene>
<evidence type="ECO:0000313" key="1">
    <source>
        <dbReference type="EMBL" id="CAG9945530.1"/>
    </source>
</evidence>
<evidence type="ECO:0000313" key="2">
    <source>
        <dbReference type="Proteomes" id="UP000836387"/>
    </source>
</evidence>
<reference evidence="1" key="1">
    <citation type="submission" date="2020-04" db="EMBL/GenBank/DDBJ databases">
        <authorList>
            <person name="Broberg M."/>
        </authorList>
    </citation>
    <scope>NUCLEOTIDE SEQUENCE</scope>
</reference>
<accession>A0ACA9TX23</accession>